<dbReference type="SMART" id="SM00448">
    <property type="entry name" value="REC"/>
    <property type="match status" value="1"/>
</dbReference>
<dbReference type="InterPro" id="IPR020449">
    <property type="entry name" value="Tscrpt_reg_AraC-type_HTH"/>
</dbReference>
<evidence type="ECO:0000256" key="5">
    <source>
        <dbReference type="ARBA" id="ARBA00023015"/>
    </source>
</evidence>
<evidence type="ECO:0000259" key="10">
    <source>
        <dbReference type="PROSITE" id="PS01124"/>
    </source>
</evidence>
<name>A0A5Q2TEB7_9BACI</name>
<evidence type="ECO:0000259" key="11">
    <source>
        <dbReference type="PROSITE" id="PS50110"/>
    </source>
</evidence>
<dbReference type="InterPro" id="IPR001789">
    <property type="entry name" value="Sig_transdc_resp-reg_receiver"/>
</dbReference>
<keyword evidence="2" id="KW-0963">Cytoplasm</keyword>
<dbReference type="PROSITE" id="PS50110">
    <property type="entry name" value="RESPONSE_REGULATORY"/>
    <property type="match status" value="1"/>
</dbReference>
<keyword evidence="7" id="KW-0804">Transcription</keyword>
<evidence type="ECO:0000256" key="2">
    <source>
        <dbReference type="ARBA" id="ARBA00022490"/>
    </source>
</evidence>
<dbReference type="PANTHER" id="PTHR42713">
    <property type="entry name" value="HISTIDINE KINASE-RELATED"/>
    <property type="match status" value="1"/>
</dbReference>
<keyword evidence="9" id="KW-0175">Coiled coil</keyword>
<dbReference type="GO" id="GO:0000160">
    <property type="term" value="P:phosphorelay signal transduction system"/>
    <property type="evidence" value="ECO:0007669"/>
    <property type="project" value="UniProtKB-KW"/>
</dbReference>
<dbReference type="EMBL" id="CP045915">
    <property type="protein sequence ID" value="QGH32976.1"/>
    <property type="molecule type" value="Genomic_DNA"/>
</dbReference>
<keyword evidence="3 8" id="KW-0597">Phosphoprotein</keyword>
<dbReference type="GO" id="GO:0043565">
    <property type="term" value="F:sequence-specific DNA binding"/>
    <property type="evidence" value="ECO:0007669"/>
    <property type="project" value="InterPro"/>
</dbReference>
<dbReference type="Proteomes" id="UP000339690">
    <property type="component" value="Chromosome"/>
</dbReference>
<evidence type="ECO:0000256" key="8">
    <source>
        <dbReference type="PROSITE-ProRule" id="PRU00169"/>
    </source>
</evidence>
<dbReference type="SUPFAM" id="SSF46689">
    <property type="entry name" value="Homeodomain-like"/>
    <property type="match status" value="1"/>
</dbReference>
<keyword evidence="13" id="KW-1185">Reference proteome</keyword>
<protein>
    <submittedName>
        <fullName evidence="12">Response regulator</fullName>
    </submittedName>
</protein>
<evidence type="ECO:0000256" key="7">
    <source>
        <dbReference type="ARBA" id="ARBA00023163"/>
    </source>
</evidence>
<dbReference type="CDD" id="cd17536">
    <property type="entry name" value="REC_YesN-like"/>
    <property type="match status" value="1"/>
</dbReference>
<dbReference type="Gene3D" id="3.40.50.2300">
    <property type="match status" value="1"/>
</dbReference>
<dbReference type="InterPro" id="IPR018062">
    <property type="entry name" value="HTH_AraC-typ_CS"/>
</dbReference>
<dbReference type="InterPro" id="IPR009057">
    <property type="entry name" value="Homeodomain-like_sf"/>
</dbReference>
<gene>
    <name evidence="12" type="ORF">GI584_02440</name>
</gene>
<evidence type="ECO:0000313" key="13">
    <source>
        <dbReference type="Proteomes" id="UP000339690"/>
    </source>
</evidence>
<accession>A0A5Q2TEB7</accession>
<feature type="domain" description="Response regulatory" evidence="11">
    <location>
        <begin position="8"/>
        <end position="125"/>
    </location>
</feature>
<dbReference type="InterPro" id="IPR018060">
    <property type="entry name" value="HTH_AraC"/>
</dbReference>
<evidence type="ECO:0000313" key="12">
    <source>
        <dbReference type="EMBL" id="QGH32976.1"/>
    </source>
</evidence>
<keyword evidence="5" id="KW-0805">Transcription regulation</keyword>
<feature type="domain" description="HTH araC/xylS-type" evidence="10">
    <location>
        <begin position="301"/>
        <end position="400"/>
    </location>
</feature>
<dbReference type="Pfam" id="PF12833">
    <property type="entry name" value="HTH_18"/>
    <property type="match status" value="1"/>
</dbReference>
<evidence type="ECO:0000256" key="4">
    <source>
        <dbReference type="ARBA" id="ARBA00023012"/>
    </source>
</evidence>
<organism evidence="12 13">
    <name type="scientific">Gracilibacillus salitolerans</name>
    <dbReference type="NCBI Taxonomy" id="2663022"/>
    <lineage>
        <taxon>Bacteria</taxon>
        <taxon>Bacillati</taxon>
        <taxon>Bacillota</taxon>
        <taxon>Bacilli</taxon>
        <taxon>Bacillales</taxon>
        <taxon>Bacillaceae</taxon>
        <taxon>Gracilibacillus</taxon>
    </lineage>
</organism>
<evidence type="ECO:0000256" key="3">
    <source>
        <dbReference type="ARBA" id="ARBA00022553"/>
    </source>
</evidence>
<dbReference type="PROSITE" id="PS01124">
    <property type="entry name" value="HTH_ARAC_FAMILY_2"/>
    <property type="match status" value="1"/>
</dbReference>
<dbReference type="SMART" id="SM00342">
    <property type="entry name" value="HTH_ARAC"/>
    <property type="match status" value="1"/>
</dbReference>
<dbReference type="Pfam" id="PF00072">
    <property type="entry name" value="Response_reg"/>
    <property type="match status" value="1"/>
</dbReference>
<dbReference type="AlphaFoldDB" id="A0A5Q2TEB7"/>
<comment type="subcellular location">
    <subcellularLocation>
        <location evidence="1">Cytoplasm</location>
    </subcellularLocation>
</comment>
<evidence type="ECO:0000256" key="9">
    <source>
        <dbReference type="SAM" id="Coils"/>
    </source>
</evidence>
<dbReference type="InterPro" id="IPR011006">
    <property type="entry name" value="CheY-like_superfamily"/>
</dbReference>
<dbReference type="GO" id="GO:0005737">
    <property type="term" value="C:cytoplasm"/>
    <property type="evidence" value="ECO:0007669"/>
    <property type="project" value="UniProtKB-SubCell"/>
</dbReference>
<dbReference type="InterPro" id="IPR051552">
    <property type="entry name" value="HptR"/>
</dbReference>
<evidence type="ECO:0000256" key="1">
    <source>
        <dbReference type="ARBA" id="ARBA00004496"/>
    </source>
</evidence>
<keyword evidence="6" id="KW-0238">DNA-binding</keyword>
<dbReference type="PRINTS" id="PR00032">
    <property type="entry name" value="HTHARAC"/>
</dbReference>
<proteinExistence type="predicted"/>
<reference evidence="12 13" key="1">
    <citation type="submission" date="2019-11" db="EMBL/GenBank/DDBJ databases">
        <title>Gracilibacillus salitolerans sp. nov., a moderate halophile isolated from a saline soil in northwest China.</title>
        <authorList>
            <person name="Gan L."/>
        </authorList>
    </citation>
    <scope>NUCLEOTIDE SEQUENCE [LARGE SCALE GENOMIC DNA]</scope>
    <source>
        <strain evidence="12 13">SCU50</strain>
    </source>
</reference>
<feature type="modified residue" description="4-aspartylphosphate" evidence="8">
    <location>
        <position position="60"/>
    </location>
</feature>
<feature type="coiled-coil region" evidence="9">
    <location>
        <begin position="117"/>
        <end position="144"/>
    </location>
</feature>
<dbReference type="Gene3D" id="1.10.10.60">
    <property type="entry name" value="Homeodomain-like"/>
    <property type="match status" value="2"/>
</dbReference>
<dbReference type="SUPFAM" id="SSF52172">
    <property type="entry name" value="CheY-like"/>
    <property type="match status" value="1"/>
</dbReference>
<dbReference type="KEGG" id="grc:GI584_02440"/>
<dbReference type="PANTHER" id="PTHR42713:SF3">
    <property type="entry name" value="TRANSCRIPTIONAL REGULATORY PROTEIN HPTR"/>
    <property type="match status" value="1"/>
</dbReference>
<dbReference type="GO" id="GO:0003700">
    <property type="term" value="F:DNA-binding transcription factor activity"/>
    <property type="evidence" value="ECO:0007669"/>
    <property type="project" value="InterPro"/>
</dbReference>
<sequence length="401" mass="47268">MIKMECWKVLIADDEFIIRDGIRSSVNWDDFNMEVVAEAEDGEEAVEQAIRHQIDVLLIDLNMPIMNGITAMKKIKDQIQDCRMVVISGYDDFRYAQEAIRLQVEDYLLKPVNPNQLADILEELRQQLDQKKQEENYLQQASNQVKKNHKQLRNRFFLDWMTDNLGEEEIKGQLQFLELPQTNPQSFIIMKWLDGESENHLFNEQEQERKQQLEAIQLLLEKAMREYVHAIFLEDTHWISIFIWDQASADLALHLEEIIREELEQHVYSKQIEVELASIPPIYSEVKQELNKYMQLSPLVKQSIQYIRKHYRDSHLTLENIAESLHVSTVYLSKMIKQDLGVSYVKIVTQLRLQAAKDLLKTTDLSIREIAERVGYDSQHYFSTAFRKSIGVTPKQYKHQL</sequence>
<keyword evidence="4" id="KW-0902">Two-component regulatory system</keyword>
<dbReference type="PROSITE" id="PS00041">
    <property type="entry name" value="HTH_ARAC_FAMILY_1"/>
    <property type="match status" value="1"/>
</dbReference>
<evidence type="ECO:0000256" key="6">
    <source>
        <dbReference type="ARBA" id="ARBA00023125"/>
    </source>
</evidence>